<evidence type="ECO:0000259" key="3">
    <source>
        <dbReference type="PROSITE" id="PS51186"/>
    </source>
</evidence>
<dbReference type="OrthoDB" id="336415at2"/>
<dbReference type="PROSITE" id="PS51186">
    <property type="entry name" value="GNAT"/>
    <property type="match status" value="1"/>
</dbReference>
<sequence>MEVTVRHTEPKDFIGIQALYAQPAAYSGTLQLPYPSQQSWEQRLASADKDSYSLVAEANGVIVGQIGMQLMSSPRRRHVGNIGMAVCSNQQNQGIGAKLLAAMINLANNWLNVTRIELEVYTDNEAAIALYEKSGFVKEGTATNYAFRDGRYVDAYLMARVSR</sequence>
<evidence type="ECO:0000313" key="5">
    <source>
        <dbReference type="Proteomes" id="UP000282060"/>
    </source>
</evidence>
<name>A0A431W9R4_9GAMM</name>
<organism evidence="4 5">
    <name type="scientific">Shewanella atlantica</name>
    <dbReference type="NCBI Taxonomy" id="271099"/>
    <lineage>
        <taxon>Bacteria</taxon>
        <taxon>Pseudomonadati</taxon>
        <taxon>Pseudomonadota</taxon>
        <taxon>Gammaproteobacteria</taxon>
        <taxon>Alteromonadales</taxon>
        <taxon>Shewanellaceae</taxon>
        <taxon>Shewanella</taxon>
    </lineage>
</organism>
<dbReference type="RefSeq" id="WP_126506050.1">
    <property type="nucleotide sequence ID" value="NZ_RXNV01000004.1"/>
</dbReference>
<accession>A0A431W9R4</accession>
<keyword evidence="2" id="KW-0012">Acyltransferase</keyword>
<dbReference type="InterPro" id="IPR000182">
    <property type="entry name" value="GNAT_dom"/>
</dbReference>
<dbReference type="Pfam" id="PF00583">
    <property type="entry name" value="Acetyltransf_1"/>
    <property type="match status" value="1"/>
</dbReference>
<dbReference type="Gene3D" id="3.40.630.30">
    <property type="match status" value="1"/>
</dbReference>
<keyword evidence="5" id="KW-1185">Reference proteome</keyword>
<proteinExistence type="predicted"/>
<dbReference type="PANTHER" id="PTHR43420">
    <property type="entry name" value="ACETYLTRANSFERASE"/>
    <property type="match status" value="1"/>
</dbReference>
<feature type="domain" description="N-acetyltransferase" evidence="3">
    <location>
        <begin position="3"/>
        <end position="163"/>
    </location>
</feature>
<dbReference type="GO" id="GO:0016747">
    <property type="term" value="F:acyltransferase activity, transferring groups other than amino-acyl groups"/>
    <property type="evidence" value="ECO:0007669"/>
    <property type="project" value="InterPro"/>
</dbReference>
<protein>
    <submittedName>
        <fullName evidence="4">GNAT family N-acetyltransferase</fullName>
    </submittedName>
</protein>
<dbReference type="InterPro" id="IPR050680">
    <property type="entry name" value="YpeA/RimI_acetyltransf"/>
</dbReference>
<comment type="caution">
    <text evidence="4">The sequence shown here is derived from an EMBL/GenBank/DDBJ whole genome shotgun (WGS) entry which is preliminary data.</text>
</comment>
<evidence type="ECO:0000313" key="4">
    <source>
        <dbReference type="EMBL" id="RTR32211.1"/>
    </source>
</evidence>
<dbReference type="EMBL" id="RXNV01000004">
    <property type="protein sequence ID" value="RTR32211.1"/>
    <property type="molecule type" value="Genomic_DNA"/>
</dbReference>
<dbReference type="SUPFAM" id="SSF55729">
    <property type="entry name" value="Acyl-CoA N-acyltransferases (Nat)"/>
    <property type="match status" value="1"/>
</dbReference>
<dbReference type="CDD" id="cd04301">
    <property type="entry name" value="NAT_SF"/>
    <property type="match status" value="1"/>
</dbReference>
<keyword evidence="1 4" id="KW-0808">Transferase</keyword>
<evidence type="ECO:0000256" key="1">
    <source>
        <dbReference type="ARBA" id="ARBA00022679"/>
    </source>
</evidence>
<dbReference type="InterPro" id="IPR016181">
    <property type="entry name" value="Acyl_CoA_acyltransferase"/>
</dbReference>
<gene>
    <name evidence="4" type="ORF">EKG39_12335</name>
</gene>
<dbReference type="PANTHER" id="PTHR43420:SF49">
    <property type="entry name" value="AMINO GROUP ACETYL TRANSFERASE"/>
    <property type="match status" value="1"/>
</dbReference>
<dbReference type="Proteomes" id="UP000282060">
    <property type="component" value="Unassembled WGS sequence"/>
</dbReference>
<reference evidence="4 5" key="1">
    <citation type="submission" date="2018-12" db="EMBL/GenBank/DDBJ databases">
        <authorList>
            <person name="Yu L."/>
        </authorList>
    </citation>
    <scope>NUCLEOTIDE SEQUENCE [LARGE SCALE GENOMIC DNA]</scope>
    <source>
        <strain evidence="4 5">HAW-EB5</strain>
    </source>
</reference>
<dbReference type="AlphaFoldDB" id="A0A431W9R4"/>
<evidence type="ECO:0000256" key="2">
    <source>
        <dbReference type="ARBA" id="ARBA00023315"/>
    </source>
</evidence>